<name>M2PK76_CERS8</name>
<dbReference type="HOGENOM" id="CLU_2426807_0_0_1"/>
<dbReference type="EMBL" id="KB445797">
    <property type="protein sequence ID" value="EMD36689.1"/>
    <property type="molecule type" value="Genomic_DNA"/>
</dbReference>
<gene>
    <name evidence="1" type="ORF">CERSUDRAFT_114638</name>
</gene>
<sequence>MVRTRSLSTFGADKSSFRSILVRLATNFPRPGSRTRAILVAVLRPSISASVLEWVAALAHLDVRGDQPLWDVVLPGEHDSLDRIESWAVRL</sequence>
<dbReference type="AlphaFoldDB" id="M2PK76"/>
<keyword evidence="2" id="KW-1185">Reference proteome</keyword>
<proteinExistence type="predicted"/>
<organism evidence="1 2">
    <name type="scientific">Ceriporiopsis subvermispora (strain B)</name>
    <name type="common">White-rot fungus</name>
    <name type="synonym">Gelatoporia subvermispora</name>
    <dbReference type="NCBI Taxonomy" id="914234"/>
    <lineage>
        <taxon>Eukaryota</taxon>
        <taxon>Fungi</taxon>
        <taxon>Dikarya</taxon>
        <taxon>Basidiomycota</taxon>
        <taxon>Agaricomycotina</taxon>
        <taxon>Agaricomycetes</taxon>
        <taxon>Polyporales</taxon>
        <taxon>Gelatoporiaceae</taxon>
        <taxon>Gelatoporia</taxon>
    </lineage>
</organism>
<evidence type="ECO:0000313" key="1">
    <source>
        <dbReference type="EMBL" id="EMD36689.1"/>
    </source>
</evidence>
<reference evidence="1 2" key="1">
    <citation type="journal article" date="2012" name="Proc. Natl. Acad. Sci. U.S.A.">
        <title>Comparative genomics of Ceriporiopsis subvermispora and Phanerochaete chrysosporium provide insight into selective ligninolysis.</title>
        <authorList>
            <person name="Fernandez-Fueyo E."/>
            <person name="Ruiz-Duenas F.J."/>
            <person name="Ferreira P."/>
            <person name="Floudas D."/>
            <person name="Hibbett D.S."/>
            <person name="Canessa P."/>
            <person name="Larrondo L.F."/>
            <person name="James T.Y."/>
            <person name="Seelenfreund D."/>
            <person name="Lobos S."/>
            <person name="Polanco R."/>
            <person name="Tello M."/>
            <person name="Honda Y."/>
            <person name="Watanabe T."/>
            <person name="Watanabe T."/>
            <person name="Ryu J.S."/>
            <person name="Kubicek C.P."/>
            <person name="Schmoll M."/>
            <person name="Gaskell J."/>
            <person name="Hammel K.E."/>
            <person name="St John F.J."/>
            <person name="Vanden Wymelenberg A."/>
            <person name="Sabat G."/>
            <person name="Splinter BonDurant S."/>
            <person name="Syed K."/>
            <person name="Yadav J.S."/>
            <person name="Doddapaneni H."/>
            <person name="Subramanian V."/>
            <person name="Lavin J.L."/>
            <person name="Oguiza J.A."/>
            <person name="Perez G."/>
            <person name="Pisabarro A.G."/>
            <person name="Ramirez L."/>
            <person name="Santoyo F."/>
            <person name="Master E."/>
            <person name="Coutinho P.M."/>
            <person name="Henrissat B."/>
            <person name="Lombard V."/>
            <person name="Magnuson J.K."/>
            <person name="Kuees U."/>
            <person name="Hori C."/>
            <person name="Igarashi K."/>
            <person name="Samejima M."/>
            <person name="Held B.W."/>
            <person name="Barry K.W."/>
            <person name="LaButti K.M."/>
            <person name="Lapidus A."/>
            <person name="Lindquist E.A."/>
            <person name="Lucas S.M."/>
            <person name="Riley R."/>
            <person name="Salamov A.A."/>
            <person name="Hoffmeister D."/>
            <person name="Schwenk D."/>
            <person name="Hadar Y."/>
            <person name="Yarden O."/>
            <person name="de Vries R.P."/>
            <person name="Wiebenga A."/>
            <person name="Stenlid J."/>
            <person name="Eastwood D."/>
            <person name="Grigoriev I.V."/>
            <person name="Berka R.M."/>
            <person name="Blanchette R.A."/>
            <person name="Kersten P."/>
            <person name="Martinez A.T."/>
            <person name="Vicuna R."/>
            <person name="Cullen D."/>
        </authorList>
    </citation>
    <scope>NUCLEOTIDE SEQUENCE [LARGE SCALE GENOMIC DNA]</scope>
    <source>
        <strain evidence="1 2">B</strain>
    </source>
</reference>
<accession>M2PK76</accession>
<evidence type="ECO:0000313" key="2">
    <source>
        <dbReference type="Proteomes" id="UP000016930"/>
    </source>
</evidence>
<protein>
    <submittedName>
        <fullName evidence="1">Uncharacterized protein</fullName>
    </submittedName>
</protein>
<dbReference type="Proteomes" id="UP000016930">
    <property type="component" value="Unassembled WGS sequence"/>
</dbReference>